<dbReference type="Gene3D" id="3.30.70.270">
    <property type="match status" value="1"/>
</dbReference>
<dbReference type="CDD" id="cd01949">
    <property type="entry name" value="GGDEF"/>
    <property type="match status" value="1"/>
</dbReference>
<comment type="caution">
    <text evidence="5">The sequence shown here is derived from an EMBL/GenBank/DDBJ whole genome shotgun (WGS) entry which is preliminary data.</text>
</comment>
<gene>
    <name evidence="5" type="ORF">ESV85_05705</name>
</gene>
<feature type="domain" description="GGDEF" evidence="4">
    <location>
        <begin position="121"/>
        <end position="256"/>
    </location>
</feature>
<protein>
    <recommendedName>
        <fullName evidence="1">diguanylate cyclase</fullName>
        <ecNumber evidence="1">2.7.7.65</ecNumber>
    </recommendedName>
</protein>
<dbReference type="SMART" id="SM00267">
    <property type="entry name" value="GGDEF"/>
    <property type="match status" value="1"/>
</dbReference>
<dbReference type="SUPFAM" id="SSF55073">
    <property type="entry name" value="Nucleotide cyclase"/>
    <property type="match status" value="1"/>
</dbReference>
<dbReference type="Proteomes" id="UP000321935">
    <property type="component" value="Unassembled WGS sequence"/>
</dbReference>
<dbReference type="AlphaFoldDB" id="A0A5C7AXR5"/>
<sequence>MIENLKQSFKKFKADALSKVFYDVMKWIVIGLTGLIITDLLPIGTIKDFFQGTVLFTNFQVIFSCLLLILSSVVFVSLFYNRNYRIFKEQNQIDELTGLKNHKALEEYIEDRLQYYRKNGGSMSIILMDIDDFKNFNTKYGYNTADRILGKVGEFLGSDKRATDETFRKFSRGDEFVIITNNTSLSGAVQAAERKRIFIESISFMVEKTSYNLTVSCGVTALKPLEDDYLSLTDRVNNALLEAKNLKGKNCTRSTI</sequence>
<evidence type="ECO:0000313" key="5">
    <source>
        <dbReference type="EMBL" id="TXE13468.1"/>
    </source>
</evidence>
<evidence type="ECO:0000256" key="2">
    <source>
        <dbReference type="ARBA" id="ARBA00034247"/>
    </source>
</evidence>
<keyword evidence="3" id="KW-0812">Transmembrane</keyword>
<dbReference type="PANTHER" id="PTHR45138">
    <property type="entry name" value="REGULATORY COMPONENTS OF SENSORY TRANSDUCTION SYSTEM"/>
    <property type="match status" value="1"/>
</dbReference>
<reference evidence="5 6" key="1">
    <citation type="submission" date="2019-08" db="EMBL/GenBank/DDBJ databases">
        <title>Genomes sequence of Algoriphagus aquimarinus ACAM450.</title>
        <authorList>
            <person name="Bowman J.P."/>
        </authorList>
    </citation>
    <scope>NUCLEOTIDE SEQUENCE [LARGE SCALE GENOMIC DNA]</scope>
    <source>
        <strain evidence="5 6">ACAM 450</strain>
    </source>
</reference>
<dbReference type="InterPro" id="IPR043128">
    <property type="entry name" value="Rev_trsase/Diguanyl_cyclase"/>
</dbReference>
<dbReference type="Pfam" id="PF00990">
    <property type="entry name" value="GGDEF"/>
    <property type="match status" value="1"/>
</dbReference>
<evidence type="ECO:0000313" key="6">
    <source>
        <dbReference type="Proteomes" id="UP000321935"/>
    </source>
</evidence>
<comment type="catalytic activity">
    <reaction evidence="2">
        <text>2 GTP = 3',3'-c-di-GMP + 2 diphosphate</text>
        <dbReference type="Rhea" id="RHEA:24898"/>
        <dbReference type="ChEBI" id="CHEBI:33019"/>
        <dbReference type="ChEBI" id="CHEBI:37565"/>
        <dbReference type="ChEBI" id="CHEBI:58805"/>
        <dbReference type="EC" id="2.7.7.65"/>
    </reaction>
</comment>
<keyword evidence="3" id="KW-0472">Membrane</keyword>
<dbReference type="InterPro" id="IPR000160">
    <property type="entry name" value="GGDEF_dom"/>
</dbReference>
<evidence type="ECO:0000259" key="4">
    <source>
        <dbReference type="PROSITE" id="PS50887"/>
    </source>
</evidence>
<dbReference type="GO" id="GO:0052621">
    <property type="term" value="F:diguanylate cyclase activity"/>
    <property type="evidence" value="ECO:0007669"/>
    <property type="project" value="UniProtKB-EC"/>
</dbReference>
<dbReference type="InterPro" id="IPR029787">
    <property type="entry name" value="Nucleotide_cyclase"/>
</dbReference>
<keyword evidence="3" id="KW-1133">Transmembrane helix</keyword>
<dbReference type="EMBL" id="VORW01000002">
    <property type="protein sequence ID" value="TXE13468.1"/>
    <property type="molecule type" value="Genomic_DNA"/>
</dbReference>
<dbReference type="PROSITE" id="PS50887">
    <property type="entry name" value="GGDEF"/>
    <property type="match status" value="1"/>
</dbReference>
<evidence type="ECO:0000256" key="3">
    <source>
        <dbReference type="SAM" id="Phobius"/>
    </source>
</evidence>
<feature type="transmembrane region" description="Helical" evidence="3">
    <location>
        <begin position="61"/>
        <end position="80"/>
    </location>
</feature>
<feature type="transmembrane region" description="Helical" evidence="3">
    <location>
        <begin position="20"/>
        <end position="41"/>
    </location>
</feature>
<dbReference type="OrthoDB" id="1355702at2"/>
<dbReference type="PANTHER" id="PTHR45138:SF9">
    <property type="entry name" value="DIGUANYLATE CYCLASE DGCM-RELATED"/>
    <property type="match status" value="1"/>
</dbReference>
<organism evidence="5 6">
    <name type="scientific">Algoriphagus aquimarinus</name>
    <dbReference type="NCBI Taxonomy" id="237018"/>
    <lineage>
        <taxon>Bacteria</taxon>
        <taxon>Pseudomonadati</taxon>
        <taxon>Bacteroidota</taxon>
        <taxon>Cytophagia</taxon>
        <taxon>Cytophagales</taxon>
        <taxon>Cyclobacteriaceae</taxon>
        <taxon>Algoriphagus</taxon>
    </lineage>
</organism>
<evidence type="ECO:0000256" key="1">
    <source>
        <dbReference type="ARBA" id="ARBA00012528"/>
    </source>
</evidence>
<dbReference type="InterPro" id="IPR050469">
    <property type="entry name" value="Diguanylate_Cyclase"/>
</dbReference>
<dbReference type="NCBIfam" id="TIGR00254">
    <property type="entry name" value="GGDEF"/>
    <property type="match status" value="1"/>
</dbReference>
<name>A0A5C7AXR5_9BACT</name>
<dbReference type="EC" id="2.7.7.65" evidence="1"/>
<proteinExistence type="predicted"/>
<dbReference type="RefSeq" id="WP_146915601.1">
    <property type="nucleotide sequence ID" value="NZ_VORW01000002.1"/>
</dbReference>
<accession>A0A5C7AXR5</accession>